<evidence type="ECO:0000256" key="5">
    <source>
        <dbReference type="ARBA" id="ARBA00022723"/>
    </source>
</evidence>
<dbReference type="InterPro" id="IPR001915">
    <property type="entry name" value="Peptidase_M48"/>
</dbReference>
<accession>A0AAP2DXI9</accession>
<protein>
    <submittedName>
        <fullName evidence="13">M48 family metalloprotease</fullName>
        <ecNumber evidence="13">3.4.24.-</ecNumber>
    </submittedName>
</protein>
<dbReference type="CDD" id="cd07328">
    <property type="entry name" value="M48_Ste24p_like"/>
    <property type="match status" value="1"/>
</dbReference>
<dbReference type="Proteomes" id="UP001319080">
    <property type="component" value="Unassembled WGS sequence"/>
</dbReference>
<feature type="transmembrane region" description="Helical" evidence="11">
    <location>
        <begin position="20"/>
        <end position="45"/>
    </location>
</feature>
<keyword evidence="6 13" id="KW-0378">Hydrolase</keyword>
<keyword evidence="14" id="KW-1185">Reference proteome</keyword>
<dbReference type="InterPro" id="IPR050083">
    <property type="entry name" value="HtpX_protease"/>
</dbReference>
<keyword evidence="3" id="KW-0645">Protease</keyword>
<evidence type="ECO:0000313" key="13">
    <source>
        <dbReference type="EMBL" id="MBT1708204.1"/>
    </source>
</evidence>
<feature type="transmembrane region" description="Helical" evidence="11">
    <location>
        <begin position="57"/>
        <end position="82"/>
    </location>
</feature>
<dbReference type="RefSeq" id="WP_254083794.1">
    <property type="nucleotide sequence ID" value="NZ_JAHESE010000005.1"/>
</dbReference>
<comment type="caution">
    <text evidence="13">The sequence shown here is derived from an EMBL/GenBank/DDBJ whole genome shotgun (WGS) entry which is preliminary data.</text>
</comment>
<evidence type="ECO:0000259" key="12">
    <source>
        <dbReference type="Pfam" id="PF01435"/>
    </source>
</evidence>
<reference evidence="13 14" key="1">
    <citation type="submission" date="2021-05" db="EMBL/GenBank/DDBJ databases">
        <title>A Polyphasic approach of four new species of the genus Ohtaekwangia: Ohtaekwangia histidinii sp. nov., Ohtaekwangia cretensis sp. nov., Ohtaekwangia indiensis sp. nov., Ohtaekwangia reichenbachii sp. nov. from diverse environment.</title>
        <authorList>
            <person name="Octaviana S."/>
        </authorList>
    </citation>
    <scope>NUCLEOTIDE SEQUENCE [LARGE SCALE GENOMIC DNA]</scope>
    <source>
        <strain evidence="13 14">PWU5</strain>
    </source>
</reference>
<evidence type="ECO:0000256" key="2">
    <source>
        <dbReference type="ARBA" id="ARBA00022475"/>
    </source>
</evidence>
<keyword evidence="7" id="KW-0862">Zinc</keyword>
<name>A0AAP2DXI9_9BACT</name>
<evidence type="ECO:0000256" key="1">
    <source>
        <dbReference type="ARBA" id="ARBA00001947"/>
    </source>
</evidence>
<evidence type="ECO:0000256" key="4">
    <source>
        <dbReference type="ARBA" id="ARBA00022692"/>
    </source>
</evidence>
<dbReference type="EMBL" id="JAHESE010000005">
    <property type="protein sequence ID" value="MBT1708204.1"/>
    <property type="molecule type" value="Genomic_DNA"/>
</dbReference>
<dbReference type="Gene3D" id="3.30.2010.10">
    <property type="entry name" value="Metalloproteases ('zincins'), catalytic domain"/>
    <property type="match status" value="1"/>
</dbReference>
<evidence type="ECO:0000256" key="7">
    <source>
        <dbReference type="ARBA" id="ARBA00022833"/>
    </source>
</evidence>
<evidence type="ECO:0000256" key="8">
    <source>
        <dbReference type="ARBA" id="ARBA00022989"/>
    </source>
</evidence>
<organism evidence="13 14">
    <name type="scientific">Dawidia cretensis</name>
    <dbReference type="NCBI Taxonomy" id="2782350"/>
    <lineage>
        <taxon>Bacteria</taxon>
        <taxon>Pseudomonadati</taxon>
        <taxon>Bacteroidota</taxon>
        <taxon>Cytophagia</taxon>
        <taxon>Cytophagales</taxon>
        <taxon>Chryseotaleaceae</taxon>
        <taxon>Dawidia</taxon>
    </lineage>
</organism>
<evidence type="ECO:0000256" key="6">
    <source>
        <dbReference type="ARBA" id="ARBA00022801"/>
    </source>
</evidence>
<evidence type="ECO:0000256" key="9">
    <source>
        <dbReference type="ARBA" id="ARBA00023049"/>
    </source>
</evidence>
<keyword evidence="5" id="KW-0479">Metal-binding</keyword>
<evidence type="ECO:0000256" key="11">
    <source>
        <dbReference type="SAM" id="Phobius"/>
    </source>
</evidence>
<keyword evidence="8 11" id="KW-1133">Transmembrane helix</keyword>
<gene>
    <name evidence="13" type="ORF">KK062_08215</name>
</gene>
<keyword evidence="10 11" id="KW-0472">Membrane</keyword>
<evidence type="ECO:0000256" key="3">
    <source>
        <dbReference type="ARBA" id="ARBA00022670"/>
    </source>
</evidence>
<dbReference type="EC" id="3.4.24.-" evidence="13"/>
<proteinExistence type="predicted"/>
<keyword evidence="4 11" id="KW-0812">Transmembrane</keyword>
<sequence>MQTEVRVSGNFRKMAVRAMLSILLFLLVYILLVVAAVGLTFLLGWGGIMLVALRPSVLTIGLGLGMTGAGVLILIFLLKFIFKRHIVDRSHLTEIRPEQQPQLFAFISEIVDEVHTKFPKKVYLSADVNASVFYDSGFWSMFLPVKKNLHIGIGLVNTVSVNEFRAILAHEFGHFSQRSMKVGSYVYNVNQVIYNMLYDNASYENLANRWGGLSWYFSIFVTAAVKVLQGVQAILRKVYEVVNLSYLGLSREMEFHADEVAANVAGSRPLMTSLPRLDLANQAYETVVGFYQARSRQDIITSNLYPQQSYVMNFLAAENNLPLQDGLPVVTQEHTSRYNKSKLVIKDQWASHPATEDRILALETLNIPVRKDDREPAMTLFINQEAMQEDITRALFSDKTNAEKTEVEPLDKFIQTFTQEYRDDCFPALYNNFYNHRTTAALDQEKIAAPAVAVAQDARAIFTDAASDMAYTALALERDIDTLRALAKGEHTIKTFDYDGRKYKLWEIAPLVETLEKNLNALKAALTDVDHQSQVYFFSLAAQQGKTEALKNLYDTYISLHDRLDNLFKPYHELMEAMSFMQYERQLEVILQKLEAVRIIEAQLKLSIKDMLTDPTFHDALTNERRESLAYYEANNLVYLGEDAYNDKTLKTLFSAASFYQEVLIESHFLHKKRLLVHQAELEASAHALRKNTA</sequence>
<feature type="domain" description="Peptidase M48" evidence="12">
    <location>
        <begin position="98"/>
        <end position="364"/>
    </location>
</feature>
<dbReference type="GO" id="GO:0004222">
    <property type="term" value="F:metalloendopeptidase activity"/>
    <property type="evidence" value="ECO:0007669"/>
    <property type="project" value="InterPro"/>
</dbReference>
<dbReference type="GO" id="GO:0046872">
    <property type="term" value="F:metal ion binding"/>
    <property type="evidence" value="ECO:0007669"/>
    <property type="project" value="UniProtKB-KW"/>
</dbReference>
<dbReference type="AlphaFoldDB" id="A0AAP2DXI9"/>
<dbReference type="PANTHER" id="PTHR43221:SF2">
    <property type="entry name" value="PROTEASE HTPX HOMOLOG"/>
    <property type="match status" value="1"/>
</dbReference>
<dbReference type="GO" id="GO:0006508">
    <property type="term" value="P:proteolysis"/>
    <property type="evidence" value="ECO:0007669"/>
    <property type="project" value="UniProtKB-KW"/>
</dbReference>
<comment type="cofactor">
    <cofactor evidence="1">
        <name>Zn(2+)</name>
        <dbReference type="ChEBI" id="CHEBI:29105"/>
    </cofactor>
</comment>
<dbReference type="PANTHER" id="PTHR43221">
    <property type="entry name" value="PROTEASE HTPX"/>
    <property type="match status" value="1"/>
</dbReference>
<dbReference type="Pfam" id="PF01435">
    <property type="entry name" value="Peptidase_M48"/>
    <property type="match status" value="1"/>
</dbReference>
<evidence type="ECO:0000256" key="10">
    <source>
        <dbReference type="ARBA" id="ARBA00023136"/>
    </source>
</evidence>
<keyword evidence="9 13" id="KW-0482">Metalloprotease</keyword>
<evidence type="ECO:0000313" key="14">
    <source>
        <dbReference type="Proteomes" id="UP001319080"/>
    </source>
</evidence>
<keyword evidence="2" id="KW-1003">Cell membrane</keyword>